<keyword evidence="2" id="KW-0805">Transcription regulation</keyword>
<gene>
    <name evidence="7" type="ORF">B0T10DRAFT_482102</name>
</gene>
<feature type="domain" description="Zn(2)-C6 fungal-type" evidence="6">
    <location>
        <begin position="16"/>
        <end position="47"/>
    </location>
</feature>
<dbReference type="EMBL" id="JAGPYM010000006">
    <property type="protein sequence ID" value="KAH6893366.1"/>
    <property type="molecule type" value="Genomic_DNA"/>
</dbReference>
<dbReference type="PROSITE" id="PS00463">
    <property type="entry name" value="ZN2_CY6_FUNGAL_1"/>
    <property type="match status" value="1"/>
</dbReference>
<dbReference type="AlphaFoldDB" id="A0A9P8WCU5"/>
<evidence type="ECO:0000313" key="8">
    <source>
        <dbReference type="Proteomes" id="UP000777438"/>
    </source>
</evidence>
<reference evidence="7 8" key="1">
    <citation type="journal article" date="2021" name="Nat. Commun.">
        <title>Genetic determinants of endophytism in the Arabidopsis root mycobiome.</title>
        <authorList>
            <person name="Mesny F."/>
            <person name="Miyauchi S."/>
            <person name="Thiergart T."/>
            <person name="Pickel B."/>
            <person name="Atanasova L."/>
            <person name="Karlsson M."/>
            <person name="Huettel B."/>
            <person name="Barry K.W."/>
            <person name="Haridas S."/>
            <person name="Chen C."/>
            <person name="Bauer D."/>
            <person name="Andreopoulos W."/>
            <person name="Pangilinan J."/>
            <person name="LaButti K."/>
            <person name="Riley R."/>
            <person name="Lipzen A."/>
            <person name="Clum A."/>
            <person name="Drula E."/>
            <person name="Henrissat B."/>
            <person name="Kohler A."/>
            <person name="Grigoriev I.V."/>
            <person name="Martin F.M."/>
            <person name="Hacquard S."/>
        </authorList>
    </citation>
    <scope>NUCLEOTIDE SEQUENCE [LARGE SCALE GENOMIC DNA]</scope>
    <source>
        <strain evidence="7 8">MPI-CAGE-CH-0241</strain>
    </source>
</reference>
<dbReference type="GO" id="GO:0000976">
    <property type="term" value="F:transcription cis-regulatory region binding"/>
    <property type="evidence" value="ECO:0007669"/>
    <property type="project" value="TreeGrafter"/>
</dbReference>
<evidence type="ECO:0000256" key="2">
    <source>
        <dbReference type="ARBA" id="ARBA00023015"/>
    </source>
</evidence>
<dbReference type="PANTHER" id="PTHR31845">
    <property type="entry name" value="FINGER DOMAIN PROTEIN, PUTATIVE-RELATED"/>
    <property type="match status" value="1"/>
</dbReference>
<comment type="caution">
    <text evidence="7">The sequence shown here is derived from an EMBL/GenBank/DDBJ whole genome shotgun (WGS) entry which is preliminary data.</text>
</comment>
<evidence type="ECO:0000256" key="3">
    <source>
        <dbReference type="ARBA" id="ARBA00023125"/>
    </source>
</evidence>
<dbReference type="GO" id="GO:0000981">
    <property type="term" value="F:DNA-binding transcription factor activity, RNA polymerase II-specific"/>
    <property type="evidence" value="ECO:0007669"/>
    <property type="project" value="InterPro"/>
</dbReference>
<sequence length="627" mass="70501">MPPTSSPPAASTRRRACVNCTAAKSKCLPISPDECDRCHRLGKTCVYGNILTKRRSPTGTSRVRLLENKLNSIVSLINNHHPQDAALAGLLSQIQSQTRSEPQGLSRRINAPTHGLTRVETSDIVDRGLVSLELARTLLHDYRKKAIHHFPFVIVSPEVDANSLRLRTPFLFLCIMGSMMVKDCPLQRQIGQEIRIQFHQRLLLESETSLELLQGLLVYLAWYQYHFLPENQQLVQIAQLCVAQVHSLGLDQNPQNHKRRVDLGPPETEQHRASARSLEELRALLGTYCTASWIATKFRTRCAMPHTKYIQQSCASLAEQSELSSDQLIPHFVRANELSRRICNIFAYDDLDNTDIRGDHVSNLTVQAFVNELDVLEKSIANEIRHDTIALDLELYHIRTLISEIALHQEFWSNPTFASPMNSLSPALRWNMLRGLAQNCRALLNRVTACSDDETWYLTFYTYAKICRVLSCLTNLDNVNLNPPREDHDDVRTFGRQGVSFAWDMTPIEREADFPTSVTQLQQKLLNMAIVIAKGESDCDIMTMFSQMVGDVMAAYENRARDRRQLDSARSAAISQDSGVSVAQGMGTIPFGTTIQATRKNDFLGPFVGGLFDLDEDNEPGALRGSG</sequence>
<dbReference type="GO" id="GO:0005634">
    <property type="term" value="C:nucleus"/>
    <property type="evidence" value="ECO:0007669"/>
    <property type="project" value="UniProtKB-SubCell"/>
</dbReference>
<dbReference type="SMART" id="SM00066">
    <property type="entry name" value="GAL4"/>
    <property type="match status" value="1"/>
</dbReference>
<proteinExistence type="predicted"/>
<keyword evidence="4" id="KW-0804">Transcription</keyword>
<evidence type="ECO:0000313" key="7">
    <source>
        <dbReference type="EMBL" id="KAH6893366.1"/>
    </source>
</evidence>
<dbReference type="PROSITE" id="PS50048">
    <property type="entry name" value="ZN2_CY6_FUNGAL_2"/>
    <property type="match status" value="1"/>
</dbReference>
<organism evidence="7 8">
    <name type="scientific">Thelonectria olida</name>
    <dbReference type="NCBI Taxonomy" id="1576542"/>
    <lineage>
        <taxon>Eukaryota</taxon>
        <taxon>Fungi</taxon>
        <taxon>Dikarya</taxon>
        <taxon>Ascomycota</taxon>
        <taxon>Pezizomycotina</taxon>
        <taxon>Sordariomycetes</taxon>
        <taxon>Hypocreomycetidae</taxon>
        <taxon>Hypocreales</taxon>
        <taxon>Nectriaceae</taxon>
        <taxon>Thelonectria</taxon>
    </lineage>
</organism>
<dbReference type="OrthoDB" id="1600564at2759"/>
<evidence type="ECO:0000256" key="5">
    <source>
        <dbReference type="ARBA" id="ARBA00023242"/>
    </source>
</evidence>
<dbReference type="Gene3D" id="4.10.240.10">
    <property type="entry name" value="Zn(2)-C6 fungal-type DNA-binding domain"/>
    <property type="match status" value="1"/>
</dbReference>
<dbReference type="PANTHER" id="PTHR31845:SF10">
    <property type="entry name" value="ZN(II)2CYS6 TRANSCRIPTION FACTOR (EUROFUNG)"/>
    <property type="match status" value="1"/>
</dbReference>
<name>A0A9P8WCU5_9HYPO</name>
<dbReference type="SUPFAM" id="SSF57701">
    <property type="entry name" value="Zn2/Cys6 DNA-binding domain"/>
    <property type="match status" value="1"/>
</dbReference>
<keyword evidence="8" id="KW-1185">Reference proteome</keyword>
<keyword evidence="5" id="KW-0539">Nucleus</keyword>
<keyword evidence="3" id="KW-0238">DNA-binding</keyword>
<dbReference type="CDD" id="cd12148">
    <property type="entry name" value="fungal_TF_MHR"/>
    <property type="match status" value="1"/>
</dbReference>
<protein>
    <recommendedName>
        <fullName evidence="6">Zn(2)-C6 fungal-type domain-containing protein</fullName>
    </recommendedName>
</protein>
<evidence type="ECO:0000256" key="4">
    <source>
        <dbReference type="ARBA" id="ARBA00023163"/>
    </source>
</evidence>
<evidence type="ECO:0000259" key="6">
    <source>
        <dbReference type="PROSITE" id="PS50048"/>
    </source>
</evidence>
<evidence type="ECO:0000256" key="1">
    <source>
        <dbReference type="ARBA" id="ARBA00004123"/>
    </source>
</evidence>
<dbReference type="CDD" id="cd00067">
    <property type="entry name" value="GAL4"/>
    <property type="match status" value="1"/>
</dbReference>
<dbReference type="InterPro" id="IPR001138">
    <property type="entry name" value="Zn2Cys6_DnaBD"/>
</dbReference>
<comment type="subcellular location">
    <subcellularLocation>
        <location evidence="1">Nucleus</location>
    </subcellularLocation>
</comment>
<dbReference type="GO" id="GO:0008270">
    <property type="term" value="F:zinc ion binding"/>
    <property type="evidence" value="ECO:0007669"/>
    <property type="project" value="InterPro"/>
</dbReference>
<dbReference type="Proteomes" id="UP000777438">
    <property type="component" value="Unassembled WGS sequence"/>
</dbReference>
<accession>A0A9P8WCU5</accession>
<dbReference type="InterPro" id="IPR051089">
    <property type="entry name" value="prtT"/>
</dbReference>
<dbReference type="InterPro" id="IPR036864">
    <property type="entry name" value="Zn2-C6_fun-type_DNA-bd_sf"/>
</dbReference>